<protein>
    <submittedName>
        <fullName evidence="2">Esterase</fullName>
    </submittedName>
</protein>
<dbReference type="Proteomes" id="UP001596023">
    <property type="component" value="Unassembled WGS sequence"/>
</dbReference>
<dbReference type="PANTHER" id="PTHR48098:SF1">
    <property type="entry name" value="DIACYLGLYCEROL ACYLTRANSFERASE_MYCOLYLTRANSFERASE AG85A"/>
    <property type="match status" value="1"/>
</dbReference>
<dbReference type="Pfam" id="PF00756">
    <property type="entry name" value="Esterase"/>
    <property type="match status" value="1"/>
</dbReference>
<dbReference type="CDD" id="cd11294">
    <property type="entry name" value="E_set_Esterase_like_N"/>
    <property type="match status" value="1"/>
</dbReference>
<keyword evidence="1" id="KW-0732">Signal</keyword>
<feature type="chain" id="PRO_5045417170" evidence="1">
    <location>
        <begin position="26"/>
        <end position="383"/>
    </location>
</feature>
<dbReference type="Gene3D" id="2.60.40.10">
    <property type="entry name" value="Immunoglobulins"/>
    <property type="match status" value="1"/>
</dbReference>
<organism evidence="2 3">
    <name type="scientific">Dysgonomonas termitidis</name>
    <dbReference type="NCBI Taxonomy" id="1516126"/>
    <lineage>
        <taxon>Bacteria</taxon>
        <taxon>Pseudomonadati</taxon>
        <taxon>Bacteroidota</taxon>
        <taxon>Bacteroidia</taxon>
        <taxon>Bacteroidales</taxon>
        <taxon>Dysgonomonadaceae</taxon>
        <taxon>Dysgonomonas</taxon>
    </lineage>
</organism>
<dbReference type="InterPro" id="IPR029058">
    <property type="entry name" value="AB_hydrolase_fold"/>
</dbReference>
<name>A0ABV9L005_9BACT</name>
<dbReference type="SUPFAM" id="SSF53474">
    <property type="entry name" value="alpha/beta-Hydrolases"/>
    <property type="match status" value="1"/>
</dbReference>
<comment type="caution">
    <text evidence="2">The sequence shown here is derived from an EMBL/GenBank/DDBJ whole genome shotgun (WGS) entry which is preliminary data.</text>
</comment>
<dbReference type="InterPro" id="IPR013783">
    <property type="entry name" value="Ig-like_fold"/>
</dbReference>
<evidence type="ECO:0000256" key="1">
    <source>
        <dbReference type="SAM" id="SignalP"/>
    </source>
</evidence>
<dbReference type="InterPro" id="IPR014756">
    <property type="entry name" value="Ig_E-set"/>
</dbReference>
<dbReference type="InterPro" id="IPR050583">
    <property type="entry name" value="Mycobacterial_A85_antigen"/>
</dbReference>
<gene>
    <name evidence="2" type="ORF">ACFO6W_18395</name>
</gene>
<dbReference type="InterPro" id="IPR000801">
    <property type="entry name" value="Esterase-like"/>
</dbReference>
<reference evidence="3" key="1">
    <citation type="journal article" date="2019" name="Int. J. Syst. Evol. Microbiol.">
        <title>The Global Catalogue of Microorganisms (GCM) 10K type strain sequencing project: providing services to taxonomists for standard genome sequencing and annotation.</title>
        <authorList>
            <consortium name="The Broad Institute Genomics Platform"/>
            <consortium name="The Broad Institute Genome Sequencing Center for Infectious Disease"/>
            <person name="Wu L."/>
            <person name="Ma J."/>
        </authorList>
    </citation>
    <scope>NUCLEOTIDE SEQUENCE [LARGE SCALE GENOMIC DNA]</scope>
    <source>
        <strain evidence="3">CCUG 66188</strain>
    </source>
</reference>
<keyword evidence="3" id="KW-1185">Reference proteome</keyword>
<dbReference type="SUPFAM" id="SSF81296">
    <property type="entry name" value="E set domains"/>
    <property type="match status" value="1"/>
</dbReference>
<dbReference type="Gene3D" id="3.40.50.1820">
    <property type="entry name" value="alpha/beta hydrolase"/>
    <property type="match status" value="1"/>
</dbReference>
<dbReference type="PANTHER" id="PTHR48098">
    <property type="entry name" value="ENTEROCHELIN ESTERASE-RELATED"/>
    <property type="match status" value="1"/>
</dbReference>
<sequence length="383" mass="43305">MKKTLFLLIVSIIFCANLFPQQALWGGSEIVSPEVHENNTVTFRLHAPNAREVKISGDWIQQPVAMNKDDKGLWSYTTGPLHSDLYSYSFWVDSLKTDDPSNVYINRDVSTLSNIFIIGGGNGDLYKVNKVPHGSVTRRWYSSPGNDMQRRITIYTPAGYETGKEKYPVLYLLHGMGGDEEAWMALGRTSQILDNLIAQGKAKPVIVVMTNGNVAQEAAPGESSLGFYKPSFMLPHTMDGKMEETFKDVISFVEDSYRVIKDKSGRAIAGLSMGGFHSLHISRYYPDTFDYIGLFSPAIMPRQDVESPVYKDIDATLEAQNKNGVKLYWIAIGKTDFLYKDVTGYRAKLDSLNFKYVYHESEGGHTWSNWRDYMIEFVPQLFK</sequence>
<dbReference type="RefSeq" id="WP_379999095.1">
    <property type="nucleotide sequence ID" value="NZ_JBHSGN010000111.1"/>
</dbReference>
<accession>A0ABV9L005</accession>
<proteinExistence type="predicted"/>
<evidence type="ECO:0000313" key="2">
    <source>
        <dbReference type="EMBL" id="MFC4675662.1"/>
    </source>
</evidence>
<dbReference type="EMBL" id="JBHSGN010000111">
    <property type="protein sequence ID" value="MFC4675662.1"/>
    <property type="molecule type" value="Genomic_DNA"/>
</dbReference>
<feature type="signal peptide" evidence="1">
    <location>
        <begin position="1"/>
        <end position="25"/>
    </location>
</feature>
<evidence type="ECO:0000313" key="3">
    <source>
        <dbReference type="Proteomes" id="UP001596023"/>
    </source>
</evidence>